<dbReference type="CDD" id="cd00433">
    <property type="entry name" value="Peptidase_M17"/>
    <property type="match status" value="1"/>
</dbReference>
<protein>
    <recommendedName>
        <fullName evidence="13">Cytosol aminopeptidase domain-containing protein</fullName>
    </recommendedName>
</protein>
<comment type="similarity">
    <text evidence="4">Belongs to the CDC50/LEM3 family.</text>
</comment>
<reference evidence="14" key="1">
    <citation type="submission" date="2021-07" db="EMBL/GenBank/DDBJ databases">
        <title>Draft genome of Mortierella alpina, strain LL118, isolated from an aspen leaf litter sample.</title>
        <authorList>
            <person name="Yang S."/>
            <person name="Vinatzer B.A."/>
        </authorList>
    </citation>
    <scope>NUCLEOTIDE SEQUENCE</scope>
    <source>
        <strain evidence="14">LL118</strain>
    </source>
</reference>
<dbReference type="InterPro" id="IPR005045">
    <property type="entry name" value="CDC50/LEM3_fam"/>
</dbReference>
<keyword evidence="11 12" id="KW-0472">Membrane</keyword>
<accession>A0A9P8CY35</accession>
<dbReference type="InterPro" id="IPR008283">
    <property type="entry name" value="Peptidase_M17_N"/>
</dbReference>
<dbReference type="PANTHER" id="PTHR11963">
    <property type="entry name" value="LEUCINE AMINOPEPTIDASE-RELATED"/>
    <property type="match status" value="1"/>
</dbReference>
<dbReference type="PROSITE" id="PS00631">
    <property type="entry name" value="CYTOSOL_AP"/>
    <property type="match status" value="1"/>
</dbReference>
<name>A0A9P8CY35_MORAP</name>
<keyword evidence="6" id="KW-0031">Aminopeptidase</keyword>
<dbReference type="SUPFAM" id="SSF53187">
    <property type="entry name" value="Zn-dependent exopeptidases"/>
    <property type="match status" value="1"/>
</dbReference>
<evidence type="ECO:0000256" key="10">
    <source>
        <dbReference type="ARBA" id="ARBA00022989"/>
    </source>
</evidence>
<feature type="domain" description="Cytosol aminopeptidase" evidence="13">
    <location>
        <begin position="733"/>
        <end position="740"/>
    </location>
</feature>
<evidence type="ECO:0000256" key="12">
    <source>
        <dbReference type="SAM" id="Phobius"/>
    </source>
</evidence>
<evidence type="ECO:0000256" key="11">
    <source>
        <dbReference type="ARBA" id="ARBA00023136"/>
    </source>
</evidence>
<dbReference type="EMBL" id="JAIFTL010000078">
    <property type="protein sequence ID" value="KAG9324082.1"/>
    <property type="molecule type" value="Genomic_DNA"/>
</dbReference>
<feature type="transmembrane region" description="Helical" evidence="12">
    <location>
        <begin position="339"/>
        <end position="359"/>
    </location>
</feature>
<evidence type="ECO:0000313" key="15">
    <source>
        <dbReference type="Proteomes" id="UP000717515"/>
    </source>
</evidence>
<dbReference type="HAMAP" id="MF_00181">
    <property type="entry name" value="Cytosol_peptidase_M17"/>
    <property type="match status" value="1"/>
</dbReference>
<dbReference type="GO" id="GO:0070006">
    <property type="term" value="F:metalloaminopeptidase activity"/>
    <property type="evidence" value="ECO:0007669"/>
    <property type="project" value="InterPro"/>
</dbReference>
<keyword evidence="9" id="KW-0378">Hydrolase</keyword>
<evidence type="ECO:0000259" key="13">
    <source>
        <dbReference type="PROSITE" id="PS00631"/>
    </source>
</evidence>
<comment type="subcellular location">
    <subcellularLocation>
        <location evidence="3">Membrane</location>
    </subcellularLocation>
</comment>
<dbReference type="Pfam" id="PF00883">
    <property type="entry name" value="Peptidase_M17"/>
    <property type="match status" value="1"/>
</dbReference>
<evidence type="ECO:0000256" key="8">
    <source>
        <dbReference type="ARBA" id="ARBA00022692"/>
    </source>
</evidence>
<keyword evidence="10 12" id="KW-1133">Transmembrane helix</keyword>
<comment type="catalytic activity">
    <reaction evidence="1">
        <text>Release of an N-terminal amino acid, Xaa-|-Yaa-, in which Xaa is preferably Leu, but may be other amino acids including Pro although not Arg or Lys, and Yaa may be Pro. Amino acid amides and methyl esters are also readily hydrolyzed, but rates on arylamides are exceedingly low.</text>
        <dbReference type="EC" id="3.4.11.1"/>
    </reaction>
</comment>
<dbReference type="PANTHER" id="PTHR11963:SF23">
    <property type="entry name" value="CYTOSOL AMINOPEPTIDASE"/>
    <property type="match status" value="1"/>
</dbReference>
<dbReference type="InterPro" id="IPR043472">
    <property type="entry name" value="Macro_dom-like"/>
</dbReference>
<dbReference type="SUPFAM" id="SSF52949">
    <property type="entry name" value="Macro domain-like"/>
    <property type="match status" value="1"/>
</dbReference>
<dbReference type="Pfam" id="PF03381">
    <property type="entry name" value="CDC50"/>
    <property type="match status" value="1"/>
</dbReference>
<dbReference type="InterPro" id="IPR023042">
    <property type="entry name" value="Peptidase_M17_leu_NH2_pept"/>
</dbReference>
<evidence type="ECO:0000256" key="5">
    <source>
        <dbReference type="ARBA" id="ARBA00009528"/>
    </source>
</evidence>
<proteinExistence type="inferred from homology"/>
<dbReference type="PRINTS" id="PR00481">
    <property type="entry name" value="LAMNOPPTDASE"/>
</dbReference>
<evidence type="ECO:0000256" key="3">
    <source>
        <dbReference type="ARBA" id="ARBA00004370"/>
    </source>
</evidence>
<comment type="similarity">
    <text evidence="5">Belongs to the peptidase M17 family.</text>
</comment>
<comment type="catalytic activity">
    <reaction evidence="2">
        <text>Release of N-terminal proline from a peptide.</text>
        <dbReference type="EC" id="3.4.11.5"/>
    </reaction>
</comment>
<dbReference type="GO" id="GO:0005737">
    <property type="term" value="C:cytoplasm"/>
    <property type="evidence" value="ECO:0007669"/>
    <property type="project" value="InterPro"/>
</dbReference>
<evidence type="ECO:0000256" key="1">
    <source>
        <dbReference type="ARBA" id="ARBA00000135"/>
    </source>
</evidence>
<dbReference type="Pfam" id="PF02789">
    <property type="entry name" value="Peptidase_M17_N"/>
    <property type="match status" value="1"/>
</dbReference>
<dbReference type="Gene3D" id="3.40.630.10">
    <property type="entry name" value="Zn peptidases"/>
    <property type="match status" value="1"/>
</dbReference>
<sequence length="919" mass="98775">MDEPPKHRPPNTSFKQQRLKAWQPILTAKSVLPTFFILGILFAPLGGLLVWRNGMVTEMSFEYTGCKAATIRQPVPDANFVHKASVGSFPQPSYIIMSANQTVSSVVANISDHIYPVERCMIDLTIPVDLPPPVMMYYKLTNFYQNHRKYTKSLDYKQLGGEASDASQILARKGCTLPPNEVIYPCGFIANSLFNDTIDGLKARTTPETPAGENYEFSQTGIAWSSESGRFKKYGYTDLSAILPPQNWRGRYPNGVYSAAFPPPDISVDEHFQVWMRTAGWPTFLKAWGRNDQQTLKAGNYTMSIDMNFPIDTYGGKKYIVITTLGATGGRNNSLGIGYILLAILCAGLGIVFTAFHIIRPRIIGDHSKISFGGEATKSNRKMFSVRAVTRAIRGFHSSPARFHDSVIVGLHADGQLLVPHSIAPAGTENLTSLVKAAGAKGKTGESFVFYGDFGLGSDVRKVAVVGLGKPGTTAAAKDRVRAAVATGVKALKAQEAKEIGIAGMGHDQAAAEGAHLGLYNFNFFKTGKKGVQQEKSEIKISALDLESPDELQAFEHGSIQARAQNLARILMETPANHMTPTLFAERFIKEVESLGLDSTKLKIQVRDQAWAEEMKMGAFLSVSRGTAEPLRFLEIQYNGGKVGDKPLALVGKGVTFDSGGISIKPSANMGAMKGDMGGAATVAGAIWGIAALNLPLNVVAGIPLCENMPSGTATKPGDVITSMSGKTIEVDNTDAEGRLILADALTYISKTYQPHTLVDLATLTGAMDVALGGAFAGVFSSSNSLWSELNAAGEEAHEAFWRMPLHSAYLPQITTNTVADLINTGGRSAGSCTAAVFLREFVHGVERDDGFAEAEGEPSTEAGQPLDAEVLKPGSVRYAHIDIAGVMDTQSNSGYYAKGMTGRPSRALIEFAKGLSKQ</sequence>
<feature type="transmembrane region" description="Helical" evidence="12">
    <location>
        <begin position="31"/>
        <end position="51"/>
    </location>
</feature>
<evidence type="ECO:0000256" key="6">
    <source>
        <dbReference type="ARBA" id="ARBA00022438"/>
    </source>
</evidence>
<keyword evidence="7" id="KW-0645">Protease</keyword>
<keyword evidence="8 12" id="KW-0812">Transmembrane</keyword>
<dbReference type="Proteomes" id="UP000717515">
    <property type="component" value="Unassembled WGS sequence"/>
</dbReference>
<dbReference type="AlphaFoldDB" id="A0A9P8CY35"/>
<comment type="caution">
    <text evidence="14">The sequence shown here is derived from an EMBL/GenBank/DDBJ whole genome shotgun (WGS) entry which is preliminary data.</text>
</comment>
<evidence type="ECO:0000313" key="14">
    <source>
        <dbReference type="EMBL" id="KAG9324082.1"/>
    </source>
</evidence>
<evidence type="ECO:0000256" key="4">
    <source>
        <dbReference type="ARBA" id="ARBA00009457"/>
    </source>
</evidence>
<evidence type="ECO:0000256" key="2">
    <source>
        <dbReference type="ARBA" id="ARBA00001585"/>
    </source>
</evidence>
<dbReference type="Gene3D" id="3.40.220.10">
    <property type="entry name" value="Leucine Aminopeptidase, subunit E, domain 1"/>
    <property type="match status" value="1"/>
</dbReference>
<dbReference type="GO" id="GO:0006508">
    <property type="term" value="P:proteolysis"/>
    <property type="evidence" value="ECO:0007669"/>
    <property type="project" value="UniProtKB-KW"/>
</dbReference>
<evidence type="ECO:0000256" key="7">
    <source>
        <dbReference type="ARBA" id="ARBA00022670"/>
    </source>
</evidence>
<gene>
    <name evidence="14" type="ORF">KVV02_004008</name>
</gene>
<evidence type="ECO:0000256" key="9">
    <source>
        <dbReference type="ARBA" id="ARBA00022801"/>
    </source>
</evidence>
<dbReference type="InterPro" id="IPR011356">
    <property type="entry name" value="Leucine_aapep/pepB"/>
</dbReference>
<dbReference type="GO" id="GO:0016020">
    <property type="term" value="C:membrane"/>
    <property type="evidence" value="ECO:0007669"/>
    <property type="project" value="UniProtKB-SubCell"/>
</dbReference>
<dbReference type="InterPro" id="IPR000819">
    <property type="entry name" value="Peptidase_M17_C"/>
</dbReference>
<organism evidence="14 15">
    <name type="scientific">Mortierella alpina</name>
    <name type="common">Oleaginous fungus</name>
    <name type="synonym">Mortierella renispora</name>
    <dbReference type="NCBI Taxonomy" id="64518"/>
    <lineage>
        <taxon>Eukaryota</taxon>
        <taxon>Fungi</taxon>
        <taxon>Fungi incertae sedis</taxon>
        <taxon>Mucoromycota</taxon>
        <taxon>Mortierellomycotina</taxon>
        <taxon>Mortierellomycetes</taxon>
        <taxon>Mortierellales</taxon>
        <taxon>Mortierellaceae</taxon>
        <taxon>Mortierella</taxon>
    </lineage>
</organism>
<dbReference type="GO" id="GO:0030145">
    <property type="term" value="F:manganese ion binding"/>
    <property type="evidence" value="ECO:0007669"/>
    <property type="project" value="InterPro"/>
</dbReference>